<reference evidence="7" key="1">
    <citation type="submission" date="2022-11" db="UniProtKB">
        <authorList>
            <consortium name="WormBaseParasite"/>
        </authorList>
    </citation>
    <scope>IDENTIFICATION</scope>
</reference>
<organism evidence="6 7">
    <name type="scientific">Acrobeloides nanus</name>
    <dbReference type="NCBI Taxonomy" id="290746"/>
    <lineage>
        <taxon>Eukaryota</taxon>
        <taxon>Metazoa</taxon>
        <taxon>Ecdysozoa</taxon>
        <taxon>Nematoda</taxon>
        <taxon>Chromadorea</taxon>
        <taxon>Rhabditida</taxon>
        <taxon>Tylenchina</taxon>
        <taxon>Cephalobomorpha</taxon>
        <taxon>Cephaloboidea</taxon>
        <taxon>Cephalobidae</taxon>
        <taxon>Acrobeloides</taxon>
    </lineage>
</organism>
<feature type="transmembrane region" description="Helical" evidence="5">
    <location>
        <begin position="6"/>
        <end position="24"/>
    </location>
</feature>
<dbReference type="GO" id="GO:0005886">
    <property type="term" value="C:plasma membrane"/>
    <property type="evidence" value="ECO:0007669"/>
    <property type="project" value="TreeGrafter"/>
</dbReference>
<comment type="subcellular location">
    <subcellularLocation>
        <location evidence="1">Membrane</location>
        <topology evidence="1">Multi-pass membrane protein</topology>
    </subcellularLocation>
</comment>
<protein>
    <submittedName>
        <fullName evidence="7">Uncharacterized protein</fullName>
    </submittedName>
</protein>
<evidence type="ECO:0000313" key="7">
    <source>
        <dbReference type="WBParaSite" id="ACRNAN_scaffold7683.g15919.t1"/>
    </source>
</evidence>
<evidence type="ECO:0000256" key="1">
    <source>
        <dbReference type="ARBA" id="ARBA00004141"/>
    </source>
</evidence>
<keyword evidence="3 5" id="KW-1133">Transmembrane helix</keyword>
<keyword evidence="2 5" id="KW-0812">Transmembrane</keyword>
<sequence length="342" mass="37283">MNDVLLQCILAAAMFSTTAIAGLIPIKLLRFINKNSEESQQRASWILTLLSCFGGGIFMGTCFLDIFPHVNENYVKFKMLSGFESNYPFPEFFVCCGFFLVYFLEEISLKIFSASGHGHSHGPSNLSAEQPLKPSMNGRGSIGGVSQISGKINAVMTHEIVMDETVKYMSDENKESGFLKSITFAIAMSLHSILEGIALGVQDNRVGIITLFLSLIIHKSIEAFSVGLQIAKSNSKRTCMVTSTIIIYALMTPVGSMLGVLLTNINLNPTIREGSIVVLEGLAGGTFIYVTFFEILAQERANTHSNLIQLNAIILGFLVIAGFQLNEHGFSGSDKHGHSHGR</sequence>
<dbReference type="AlphaFoldDB" id="A0A914EFA7"/>
<accession>A0A914EFA7</accession>
<feature type="transmembrane region" description="Helical" evidence="5">
    <location>
        <begin position="177"/>
        <end position="194"/>
    </location>
</feature>
<feature type="transmembrane region" description="Helical" evidence="5">
    <location>
        <begin position="206"/>
        <end position="228"/>
    </location>
</feature>
<dbReference type="WBParaSite" id="ACRNAN_scaffold7683.g15919.t1">
    <property type="protein sequence ID" value="ACRNAN_scaffold7683.g15919.t1"/>
    <property type="gene ID" value="ACRNAN_scaffold7683.g15919"/>
</dbReference>
<dbReference type="PANTHER" id="PTHR11040">
    <property type="entry name" value="ZINC/IRON TRANSPORTER"/>
    <property type="match status" value="1"/>
</dbReference>
<evidence type="ECO:0000256" key="2">
    <source>
        <dbReference type="ARBA" id="ARBA00022692"/>
    </source>
</evidence>
<evidence type="ECO:0000313" key="6">
    <source>
        <dbReference type="Proteomes" id="UP000887540"/>
    </source>
</evidence>
<feature type="transmembrane region" description="Helical" evidence="5">
    <location>
        <begin position="307"/>
        <end position="325"/>
    </location>
</feature>
<proteinExistence type="predicted"/>
<dbReference type="Pfam" id="PF02535">
    <property type="entry name" value="Zip"/>
    <property type="match status" value="1"/>
</dbReference>
<feature type="transmembrane region" description="Helical" evidence="5">
    <location>
        <begin position="87"/>
        <end position="104"/>
    </location>
</feature>
<feature type="transmembrane region" description="Helical" evidence="5">
    <location>
        <begin position="240"/>
        <end position="262"/>
    </location>
</feature>
<evidence type="ECO:0000256" key="5">
    <source>
        <dbReference type="SAM" id="Phobius"/>
    </source>
</evidence>
<keyword evidence="6" id="KW-1185">Reference proteome</keyword>
<dbReference type="InterPro" id="IPR003689">
    <property type="entry name" value="ZIP"/>
</dbReference>
<feature type="transmembrane region" description="Helical" evidence="5">
    <location>
        <begin position="45"/>
        <end position="67"/>
    </location>
</feature>
<keyword evidence="4 5" id="KW-0472">Membrane</keyword>
<dbReference type="GO" id="GO:0005385">
    <property type="term" value="F:zinc ion transmembrane transporter activity"/>
    <property type="evidence" value="ECO:0007669"/>
    <property type="project" value="TreeGrafter"/>
</dbReference>
<evidence type="ECO:0000256" key="3">
    <source>
        <dbReference type="ARBA" id="ARBA00022989"/>
    </source>
</evidence>
<feature type="transmembrane region" description="Helical" evidence="5">
    <location>
        <begin position="274"/>
        <end position="295"/>
    </location>
</feature>
<evidence type="ECO:0000256" key="4">
    <source>
        <dbReference type="ARBA" id="ARBA00023136"/>
    </source>
</evidence>
<dbReference type="PANTHER" id="PTHR11040:SF74">
    <property type="entry name" value="ZINC TRANSPORTER ZIP3"/>
    <property type="match status" value="1"/>
</dbReference>
<dbReference type="Proteomes" id="UP000887540">
    <property type="component" value="Unplaced"/>
</dbReference>
<name>A0A914EFA7_9BILA</name>